<dbReference type="Gene3D" id="3.40.50.720">
    <property type="entry name" value="NAD(P)-binding Rossmann-like Domain"/>
    <property type="match status" value="1"/>
</dbReference>
<dbReference type="InterPro" id="IPR006115">
    <property type="entry name" value="6PGDH_NADP-bd"/>
</dbReference>
<dbReference type="InterPro" id="IPR036291">
    <property type="entry name" value="NAD(P)-bd_dom_sf"/>
</dbReference>
<feature type="domain" description="3-hydroxyisobutyrate dehydrogenase-like NAD-binding" evidence="3">
    <location>
        <begin position="166"/>
        <end position="272"/>
    </location>
</feature>
<feature type="domain" description="6-phosphogluconate dehydrogenase NADP-binding" evidence="2">
    <location>
        <begin position="8"/>
        <end position="163"/>
    </location>
</feature>
<dbReference type="SUPFAM" id="SSF51735">
    <property type="entry name" value="NAD(P)-binding Rossmann-fold domains"/>
    <property type="match status" value="1"/>
</dbReference>
<proteinExistence type="predicted"/>
<dbReference type="InterPro" id="IPR003779">
    <property type="entry name" value="CMD-like"/>
</dbReference>
<evidence type="ECO:0000259" key="3">
    <source>
        <dbReference type="Pfam" id="PF14833"/>
    </source>
</evidence>
<accession>A0ABN5VNT6</accession>
<reference evidence="4 5" key="1">
    <citation type="journal article" date="2010" name="ChemBioChem">
        <title>Cloning and characterization of the biosynthetic gene cluster of 16-membered macrolide antibiotic FD-891: involvement of a dual functional cytochrome P450 monooxygenase catalyzing epoxidation and hydroxylation.</title>
        <authorList>
            <person name="Kudo F."/>
            <person name="Motegi A."/>
            <person name="Mizoue K."/>
            <person name="Eguchi T."/>
        </authorList>
    </citation>
    <scope>NUCLEOTIDE SEQUENCE [LARGE SCALE GENOMIC DNA]</scope>
    <source>
        <strain evidence="4 5">A-8890</strain>
    </source>
</reference>
<dbReference type="PANTHER" id="PTHR43060:SF15">
    <property type="entry name" value="3-HYDROXYISOBUTYRATE DEHYDROGENASE-LIKE 1, MITOCHONDRIAL-RELATED"/>
    <property type="match status" value="1"/>
</dbReference>
<evidence type="ECO:0000313" key="4">
    <source>
        <dbReference type="EMBL" id="BBC35110.1"/>
    </source>
</evidence>
<dbReference type="Pfam" id="PF02627">
    <property type="entry name" value="CMD"/>
    <property type="match status" value="1"/>
</dbReference>
<dbReference type="Pfam" id="PF03446">
    <property type="entry name" value="NAD_binding_2"/>
    <property type="match status" value="1"/>
</dbReference>
<dbReference type="SUPFAM" id="SSF69118">
    <property type="entry name" value="AhpD-like"/>
    <property type="match status" value="1"/>
</dbReference>
<dbReference type="PANTHER" id="PTHR43060">
    <property type="entry name" value="3-HYDROXYISOBUTYRATE DEHYDROGENASE-LIKE 1, MITOCHONDRIAL-RELATED"/>
    <property type="match status" value="1"/>
</dbReference>
<name>A0ABN5VNT6_9ACTN</name>
<gene>
    <name evidence="4" type="ORF">SGFS_064040</name>
</gene>
<evidence type="ECO:0000313" key="5">
    <source>
        <dbReference type="Proteomes" id="UP001321542"/>
    </source>
</evidence>
<dbReference type="Pfam" id="PF14833">
    <property type="entry name" value="NAD_binding_11"/>
    <property type="match status" value="1"/>
</dbReference>
<dbReference type="InterPro" id="IPR029032">
    <property type="entry name" value="AhpD-like"/>
</dbReference>
<dbReference type="Gene3D" id="1.20.1290.10">
    <property type="entry name" value="AhpD-like"/>
    <property type="match status" value="1"/>
</dbReference>
<protein>
    <submittedName>
        <fullName evidence="4">3-hydroxyisobutyrate dehydrogenase</fullName>
    </submittedName>
</protein>
<sequence>MSDTLRAGVIGLGMIGGGVAVSLTRSGRVPAVYDIRPDAAADLAGVPDPLGSPAEVAKTSDVVMVAVVDAAQAREVIAGENGLLSAARPGLVIVLLATVALPVVHELAGLCAEHGVGFLDCGVTPGDKAAENGMVAILGGEQKTVDEALPVLEDWAKKVVHCGPPGAGMATKIARNVVTYGSWRTVTEAAALARAAGVDPSRLAEIIDSADPEGRTLLQLLRMRDAVGVLPEAAGHQIEPLMTKDLDAARDLAADLGVQAPLVDVVRAQARHTLQLDAEPAPPPEPAPAKDDVHAYGLHMMDQAYGPGFSTAVQDSTDPFSTETVSYLFAQVWGREGLSVRDRRLLTLGVAATVGRPELVQIIANGALVNNELSADQLREAVLHLAVYTGWCKATATHTGVTAAIDAHTTAQSPTAQEQK</sequence>
<dbReference type="Gene3D" id="1.10.1040.10">
    <property type="entry name" value="N-(1-d-carboxylethyl)-l-norvaline Dehydrogenase, domain 2"/>
    <property type="match status" value="1"/>
</dbReference>
<dbReference type="SUPFAM" id="SSF48179">
    <property type="entry name" value="6-phosphogluconate dehydrogenase C-terminal domain-like"/>
    <property type="match status" value="1"/>
</dbReference>
<evidence type="ECO:0000259" key="1">
    <source>
        <dbReference type="Pfam" id="PF02627"/>
    </source>
</evidence>
<dbReference type="InterPro" id="IPR013328">
    <property type="entry name" value="6PGD_dom2"/>
</dbReference>
<dbReference type="InterPro" id="IPR029154">
    <property type="entry name" value="HIBADH-like_NADP-bd"/>
</dbReference>
<keyword evidence="5" id="KW-1185">Reference proteome</keyword>
<feature type="domain" description="Carboxymuconolactone decarboxylase-like" evidence="1">
    <location>
        <begin position="325"/>
        <end position="396"/>
    </location>
</feature>
<reference evidence="4 5" key="2">
    <citation type="journal article" date="2023" name="ChemBioChem">
        <title>Acyltransferase Domain Exchange between Two Independent Type I Polyketide Synthases in the Same Producer Strain of Macrolide Antibiotics.</title>
        <authorList>
            <person name="Kudo F."/>
            <person name="Kishikawa K."/>
            <person name="Tsuboi K."/>
            <person name="Kido T."/>
            <person name="Usui T."/>
            <person name="Hashimoto J."/>
            <person name="Shin-Ya K."/>
            <person name="Miyanaga A."/>
            <person name="Eguchi T."/>
        </authorList>
    </citation>
    <scope>NUCLEOTIDE SEQUENCE [LARGE SCALE GENOMIC DNA]</scope>
    <source>
        <strain evidence="4 5">A-8890</strain>
    </source>
</reference>
<dbReference type="EMBL" id="AP018448">
    <property type="protein sequence ID" value="BBC35110.1"/>
    <property type="molecule type" value="Genomic_DNA"/>
</dbReference>
<evidence type="ECO:0000259" key="2">
    <source>
        <dbReference type="Pfam" id="PF03446"/>
    </source>
</evidence>
<dbReference type="InterPro" id="IPR008927">
    <property type="entry name" value="6-PGluconate_DH-like_C_sf"/>
</dbReference>
<organism evidence="4 5">
    <name type="scientific">Streptomyces graminofaciens</name>
    <dbReference type="NCBI Taxonomy" id="68212"/>
    <lineage>
        <taxon>Bacteria</taxon>
        <taxon>Bacillati</taxon>
        <taxon>Actinomycetota</taxon>
        <taxon>Actinomycetes</taxon>
        <taxon>Kitasatosporales</taxon>
        <taxon>Streptomycetaceae</taxon>
        <taxon>Streptomyces</taxon>
    </lineage>
</organism>
<dbReference type="RefSeq" id="WP_286255245.1">
    <property type="nucleotide sequence ID" value="NZ_AP018448.1"/>
</dbReference>
<dbReference type="Proteomes" id="UP001321542">
    <property type="component" value="Chromosome"/>
</dbReference>